<reference evidence="1" key="1">
    <citation type="submission" date="2024-12" db="EMBL/GenBank/DDBJ databases">
        <authorList>
            <person name="Wu N."/>
        </authorList>
    </citation>
    <scope>NUCLEOTIDE SEQUENCE</scope>
    <source>
        <strain evidence="1">P15</strain>
    </source>
</reference>
<sequence length="309" mass="35481">MEKSLVRLAVPQDYNFSHSLGYLERNESECLHQVEDRIVYKAIRIGSEPVLMAIGEEEGRETEASSVEGGRHLILRFLNGEPAAAQREEAVAFVREWLDLDTRLEEFYDLCARDPVLQPVAERFRGLRLVGVPSLLEALCWTVIGQQINLSFAYTLKKRLVETYGEELVHQGRRFMLFPSAKRLAGLPPEELQTLKFSRFKAETLLSVARLIAEKELSKEQLLLMGDLRLAEDKLMEIRGIGPWTAQYVSMRCLRNPDAFPLSDVGLHHAIRMRLGQTVKPSLSVVETMGRAWQPWRAYATFYLWRTLY</sequence>
<accession>A0ACC7NZF1</accession>
<proteinExistence type="predicted"/>
<evidence type="ECO:0000313" key="2">
    <source>
        <dbReference type="Proteomes" id="UP001631969"/>
    </source>
</evidence>
<organism evidence="1 2">
    <name type="scientific">Paenibacillus mesotrionivorans</name>
    <dbReference type="NCBI Taxonomy" id="3160968"/>
    <lineage>
        <taxon>Bacteria</taxon>
        <taxon>Bacillati</taxon>
        <taxon>Bacillota</taxon>
        <taxon>Bacilli</taxon>
        <taxon>Bacillales</taxon>
        <taxon>Paenibacillaceae</taxon>
        <taxon>Paenibacillus</taxon>
    </lineage>
</organism>
<dbReference type="Proteomes" id="UP001631969">
    <property type="component" value="Unassembled WGS sequence"/>
</dbReference>
<protein>
    <submittedName>
        <fullName evidence="1">DNA-3-methyladenine glycosylase family protein</fullName>
    </submittedName>
</protein>
<comment type="caution">
    <text evidence="1">The sequence shown here is derived from an EMBL/GenBank/DDBJ whole genome shotgun (WGS) entry which is preliminary data.</text>
</comment>
<evidence type="ECO:0000313" key="1">
    <source>
        <dbReference type="EMBL" id="MFM9330068.1"/>
    </source>
</evidence>
<name>A0ACC7NZF1_9BACL</name>
<keyword evidence="2" id="KW-1185">Reference proteome</keyword>
<dbReference type="EMBL" id="JBJURJ010000011">
    <property type="protein sequence ID" value="MFM9330068.1"/>
    <property type="molecule type" value="Genomic_DNA"/>
</dbReference>
<gene>
    <name evidence="1" type="ORF">ACI1P1_17355</name>
</gene>